<evidence type="ECO:0000256" key="4">
    <source>
        <dbReference type="SAM" id="MobiDB-lite"/>
    </source>
</evidence>
<accession>A0A7R8YQR8</accession>
<feature type="region of interest" description="Disordered" evidence="4">
    <location>
        <begin position="55"/>
        <end position="81"/>
    </location>
</feature>
<dbReference type="PROSITE" id="PS51253">
    <property type="entry name" value="HTH_CENPB"/>
    <property type="match status" value="1"/>
</dbReference>
<dbReference type="OrthoDB" id="8043893at2759"/>
<reference evidence="6 7" key="1">
    <citation type="submission" date="2020-11" db="EMBL/GenBank/DDBJ databases">
        <authorList>
            <person name="Wallbank WR R."/>
            <person name="Pardo Diaz C."/>
            <person name="Kozak K."/>
            <person name="Martin S."/>
            <person name="Jiggins C."/>
            <person name="Moest M."/>
            <person name="Warren A I."/>
            <person name="Generalovic N T."/>
            <person name="Byers J.R.P. K."/>
            <person name="Montejo-Kovacevich G."/>
            <person name="Yen C E."/>
        </authorList>
    </citation>
    <scope>NUCLEOTIDE SEQUENCE [LARGE SCALE GENOMIC DNA]</scope>
</reference>
<name>A0A7R8YQR8_HERIL</name>
<proteinExistence type="predicted"/>
<organism evidence="6 7">
    <name type="scientific">Hermetia illucens</name>
    <name type="common">Black soldier fly</name>
    <dbReference type="NCBI Taxonomy" id="343691"/>
    <lineage>
        <taxon>Eukaryota</taxon>
        <taxon>Metazoa</taxon>
        <taxon>Ecdysozoa</taxon>
        <taxon>Arthropoda</taxon>
        <taxon>Hexapoda</taxon>
        <taxon>Insecta</taxon>
        <taxon>Pterygota</taxon>
        <taxon>Neoptera</taxon>
        <taxon>Endopterygota</taxon>
        <taxon>Diptera</taxon>
        <taxon>Brachycera</taxon>
        <taxon>Stratiomyomorpha</taxon>
        <taxon>Stratiomyidae</taxon>
        <taxon>Hermetiinae</taxon>
        <taxon>Hermetia</taxon>
    </lineage>
</organism>
<feature type="region of interest" description="Disordered" evidence="4">
    <location>
        <begin position="462"/>
        <end position="488"/>
    </location>
</feature>
<evidence type="ECO:0000256" key="3">
    <source>
        <dbReference type="ARBA" id="ARBA00023242"/>
    </source>
</evidence>
<dbReference type="GO" id="GO:0005634">
    <property type="term" value="C:nucleus"/>
    <property type="evidence" value="ECO:0007669"/>
    <property type="project" value="UniProtKB-SubCell"/>
</dbReference>
<evidence type="ECO:0000256" key="1">
    <source>
        <dbReference type="ARBA" id="ARBA00004123"/>
    </source>
</evidence>
<protein>
    <recommendedName>
        <fullName evidence="5">HTH CENPB-type domain-containing protein</fullName>
    </recommendedName>
</protein>
<keyword evidence="7" id="KW-1185">Reference proteome</keyword>
<dbReference type="Pfam" id="PF03221">
    <property type="entry name" value="HTH_Tnp_Tc5"/>
    <property type="match status" value="1"/>
</dbReference>
<dbReference type="InParanoid" id="A0A7R8YQR8"/>
<evidence type="ECO:0000259" key="5">
    <source>
        <dbReference type="PROSITE" id="PS51253"/>
    </source>
</evidence>
<dbReference type="Pfam" id="PF04218">
    <property type="entry name" value="CENP-B_N"/>
    <property type="match status" value="1"/>
</dbReference>
<comment type="subcellular location">
    <subcellularLocation>
        <location evidence="1">Nucleus</location>
    </subcellularLocation>
</comment>
<dbReference type="EMBL" id="LR899010">
    <property type="protein sequence ID" value="CAD7082146.1"/>
    <property type="molecule type" value="Genomic_DNA"/>
</dbReference>
<dbReference type="SUPFAM" id="SSF46689">
    <property type="entry name" value="Homeodomain-like"/>
    <property type="match status" value="1"/>
</dbReference>
<keyword evidence="2" id="KW-0238">DNA-binding</keyword>
<dbReference type="InterPro" id="IPR006600">
    <property type="entry name" value="HTH_CenpB_DNA-bd_dom"/>
</dbReference>
<dbReference type="AlphaFoldDB" id="A0A7R8YQR8"/>
<keyword evidence="3" id="KW-0539">Nucleus</keyword>
<sequence>MASHFKTNDLEISKKIKSVRSQFTRERKKVEEKRRCGIAVWFGYDMLTFLEGNVSKGGRTTKQDGAAENDDNMDSDTSVSSYEHESDDFIENIRASPMSTVSTLSQKRKAMNDDSREDEAYKLMRTMNQSMTLKDDFAVYGENVASRMRCANQSSRAISIAKNKIDNILFQLEMGEFAAGQIVTPGGRSSSNSHQPGVIYPSQSPFAPSAHLRSFRLPTSSLSTSATSGPSMIYVNTWQPRYEPAPEAYNIPANEQPKLEQEEDEFLAPQTSCTCSRAEKTIDSSGKVIRNRLNLAQRIDVLKQFERTPDIGHLARKYQCGRRQIKNILRKRKKYLAMWSRNLTEKPNYQSSCLNAVGIILNEWVKRARCYKLKINDDILRKFGQEIAENIKFVDFKPTNAWLQQFKQKYKLPDVQLTIKQGTDNAAGNKEPLSISSIIEDLRRKHGNLMIVPLWELKDDVENGDSRPTKRAGNASTKSSALPSPDSAMQLENEELNILSDDSYDEDVKMEVAREIESYKEALNQLGPLEQFALMRENIRAVGLINQLENLFREEMEKTELS</sequence>
<evidence type="ECO:0000313" key="7">
    <source>
        <dbReference type="Proteomes" id="UP000594454"/>
    </source>
</evidence>
<gene>
    <name evidence="6" type="ORF">HERILL_LOCUS5204</name>
</gene>
<dbReference type="Proteomes" id="UP000594454">
    <property type="component" value="Chromosome 2"/>
</dbReference>
<evidence type="ECO:0000313" key="6">
    <source>
        <dbReference type="EMBL" id="CAD7082146.1"/>
    </source>
</evidence>
<dbReference type="Gene3D" id="1.10.10.60">
    <property type="entry name" value="Homeodomain-like"/>
    <property type="match status" value="1"/>
</dbReference>
<dbReference type="InterPro" id="IPR009057">
    <property type="entry name" value="Homeodomain-like_sf"/>
</dbReference>
<feature type="domain" description="HTH CENPB-type" evidence="5">
    <location>
        <begin position="345"/>
        <end position="416"/>
    </location>
</feature>
<dbReference type="InterPro" id="IPR007889">
    <property type="entry name" value="HTH_Psq"/>
</dbReference>
<evidence type="ECO:0000256" key="2">
    <source>
        <dbReference type="ARBA" id="ARBA00023125"/>
    </source>
</evidence>
<dbReference type="GO" id="GO:0003677">
    <property type="term" value="F:DNA binding"/>
    <property type="evidence" value="ECO:0007669"/>
    <property type="project" value="UniProtKB-KW"/>
</dbReference>